<dbReference type="EMBL" id="JASCZI010211806">
    <property type="protein sequence ID" value="MED6196837.1"/>
    <property type="molecule type" value="Genomic_DNA"/>
</dbReference>
<sequence>MLLEQGLVDHIVVSNKSVAKIYVRNNTPCNQTDSEVVQETLPAQYKYYFDIGSVESFEEKIEEAQKALGIVDHEPSYYSQRLATLTPGFAGAEIANVCNEAALIAARGEQTQVTMQHFEAAIDRIIGGLEKKNRVISKLERRTVAYHESGHAIAGWFLEHAQPVLKYVPNESVVTTKEQLFDKTCVSLGGRAAEQVLVGRISTGAQSDLLKVTKMTYDQVAKYGFSEKVGMLSFPDSSEMSKPYSSMRAAIIDKEVREWVSKAYERTVELIEKHKEKVAEIAELLLEKVLYQEDLVHVLGERPFKPAEPTSYDRFKKGFQEEEEEKKEVEENPDDEDSTPLEPRVVEN</sequence>
<gene>
    <name evidence="11" type="primary">FTSH8_2</name>
    <name evidence="11" type="ORF">PIB30_051078</name>
</gene>
<dbReference type="Gene3D" id="1.10.8.60">
    <property type="match status" value="1"/>
</dbReference>
<dbReference type="Pfam" id="PF17862">
    <property type="entry name" value="AAA_lid_3"/>
    <property type="match status" value="1"/>
</dbReference>
<dbReference type="Pfam" id="PF01434">
    <property type="entry name" value="Peptidase_M41"/>
    <property type="match status" value="1"/>
</dbReference>
<dbReference type="GO" id="GO:0008237">
    <property type="term" value="F:metallopeptidase activity"/>
    <property type="evidence" value="ECO:0007669"/>
    <property type="project" value="UniProtKB-KW"/>
</dbReference>
<evidence type="ECO:0000256" key="6">
    <source>
        <dbReference type="ARBA" id="ARBA00022840"/>
    </source>
</evidence>
<comment type="caution">
    <text evidence="11">The sequence shown here is derived from an EMBL/GenBank/DDBJ whole genome shotgun (WGS) entry which is preliminary data.</text>
</comment>
<dbReference type="Proteomes" id="UP001341840">
    <property type="component" value="Unassembled WGS sequence"/>
</dbReference>
<dbReference type="SUPFAM" id="SSF52540">
    <property type="entry name" value="P-loop containing nucleoside triphosphate hydrolases"/>
    <property type="match status" value="1"/>
</dbReference>
<evidence type="ECO:0000313" key="12">
    <source>
        <dbReference type="Proteomes" id="UP001341840"/>
    </source>
</evidence>
<dbReference type="Gene3D" id="1.20.58.760">
    <property type="entry name" value="Peptidase M41"/>
    <property type="match status" value="1"/>
</dbReference>
<evidence type="ECO:0000256" key="5">
    <source>
        <dbReference type="ARBA" id="ARBA00022833"/>
    </source>
</evidence>
<dbReference type="InterPro" id="IPR000642">
    <property type="entry name" value="Peptidase_M41"/>
</dbReference>
<dbReference type="Gene3D" id="3.40.1690.20">
    <property type="match status" value="1"/>
</dbReference>
<name>A0ABU6XFL5_9FABA</name>
<evidence type="ECO:0000256" key="7">
    <source>
        <dbReference type="ARBA" id="ARBA00023049"/>
    </source>
</evidence>
<dbReference type="InterPro" id="IPR050928">
    <property type="entry name" value="ATP-dep_Zn_Metalloprotease"/>
</dbReference>
<evidence type="ECO:0000313" key="11">
    <source>
        <dbReference type="EMBL" id="MED6196837.1"/>
    </source>
</evidence>
<evidence type="ECO:0000256" key="4">
    <source>
        <dbReference type="ARBA" id="ARBA00022741"/>
    </source>
</evidence>
<accession>A0ABU6XFL5</accession>
<keyword evidence="5" id="KW-0862">Zinc</keyword>
<dbReference type="PANTHER" id="PTHR43655:SF2">
    <property type="entry name" value="AFG3 LIKE MATRIX AAA PEPTIDASE SUBUNIT 2, ISOFORM A"/>
    <property type="match status" value="1"/>
</dbReference>
<evidence type="ECO:0000256" key="8">
    <source>
        <dbReference type="SAM" id="MobiDB-lite"/>
    </source>
</evidence>
<keyword evidence="7 11" id="KW-0482">Metalloprotease</keyword>
<keyword evidence="4" id="KW-0547">Nucleotide-binding</keyword>
<dbReference type="InterPro" id="IPR037219">
    <property type="entry name" value="Peptidase_M41-like"/>
</dbReference>
<feature type="domain" description="AAA ATPase AAA+ lid" evidence="10">
    <location>
        <begin position="81"/>
        <end position="120"/>
    </location>
</feature>
<proteinExistence type="inferred from homology"/>
<organism evidence="11 12">
    <name type="scientific">Stylosanthes scabra</name>
    <dbReference type="NCBI Taxonomy" id="79078"/>
    <lineage>
        <taxon>Eukaryota</taxon>
        <taxon>Viridiplantae</taxon>
        <taxon>Streptophyta</taxon>
        <taxon>Embryophyta</taxon>
        <taxon>Tracheophyta</taxon>
        <taxon>Spermatophyta</taxon>
        <taxon>Magnoliopsida</taxon>
        <taxon>eudicotyledons</taxon>
        <taxon>Gunneridae</taxon>
        <taxon>Pentapetalae</taxon>
        <taxon>rosids</taxon>
        <taxon>fabids</taxon>
        <taxon>Fabales</taxon>
        <taxon>Fabaceae</taxon>
        <taxon>Papilionoideae</taxon>
        <taxon>50 kb inversion clade</taxon>
        <taxon>dalbergioids sensu lato</taxon>
        <taxon>Dalbergieae</taxon>
        <taxon>Pterocarpus clade</taxon>
        <taxon>Stylosanthes</taxon>
    </lineage>
</organism>
<dbReference type="InterPro" id="IPR041569">
    <property type="entry name" value="AAA_lid_3"/>
</dbReference>
<evidence type="ECO:0000259" key="9">
    <source>
        <dbReference type="Pfam" id="PF01434"/>
    </source>
</evidence>
<feature type="compositionally biased region" description="Basic and acidic residues" evidence="8">
    <location>
        <begin position="305"/>
        <end position="330"/>
    </location>
</feature>
<comment type="similarity">
    <text evidence="2">In the N-terminal section; belongs to the AAA ATPase family.</text>
</comment>
<dbReference type="PANTHER" id="PTHR43655">
    <property type="entry name" value="ATP-DEPENDENT PROTEASE"/>
    <property type="match status" value="1"/>
</dbReference>
<keyword evidence="7 11" id="KW-0378">Hydrolase</keyword>
<keyword evidence="7 11" id="KW-0645">Protease</keyword>
<keyword evidence="3" id="KW-0479">Metal-binding</keyword>
<feature type="domain" description="Peptidase M41" evidence="9">
    <location>
        <begin position="134"/>
        <end position="294"/>
    </location>
</feature>
<evidence type="ECO:0000256" key="2">
    <source>
        <dbReference type="ARBA" id="ARBA00010550"/>
    </source>
</evidence>
<dbReference type="SUPFAM" id="SSF140990">
    <property type="entry name" value="FtsH protease domain-like"/>
    <property type="match status" value="1"/>
</dbReference>
<evidence type="ECO:0000256" key="3">
    <source>
        <dbReference type="ARBA" id="ARBA00022723"/>
    </source>
</evidence>
<reference evidence="11 12" key="1">
    <citation type="journal article" date="2023" name="Plants (Basel)">
        <title>Bridging the Gap: Combining Genomics and Transcriptomics Approaches to Understand Stylosanthes scabra, an Orphan Legume from the Brazilian Caatinga.</title>
        <authorList>
            <person name="Ferreira-Neto J.R.C."/>
            <person name="da Silva M.D."/>
            <person name="Binneck E."/>
            <person name="de Melo N.F."/>
            <person name="da Silva R.H."/>
            <person name="de Melo A.L.T.M."/>
            <person name="Pandolfi V."/>
            <person name="Bustamante F.O."/>
            <person name="Brasileiro-Vidal A.C."/>
            <person name="Benko-Iseppon A.M."/>
        </authorList>
    </citation>
    <scope>NUCLEOTIDE SEQUENCE [LARGE SCALE GENOMIC DNA]</scope>
    <source>
        <tissue evidence="11">Leaves</tissue>
    </source>
</reference>
<evidence type="ECO:0000256" key="1">
    <source>
        <dbReference type="ARBA" id="ARBA00001947"/>
    </source>
</evidence>
<keyword evidence="6" id="KW-0067">ATP-binding</keyword>
<feature type="region of interest" description="Disordered" evidence="8">
    <location>
        <begin position="305"/>
        <end position="348"/>
    </location>
</feature>
<dbReference type="InterPro" id="IPR027417">
    <property type="entry name" value="P-loop_NTPase"/>
</dbReference>
<keyword evidence="12" id="KW-1185">Reference proteome</keyword>
<evidence type="ECO:0000259" key="10">
    <source>
        <dbReference type="Pfam" id="PF17862"/>
    </source>
</evidence>
<comment type="cofactor">
    <cofactor evidence="1">
        <name>Zn(2+)</name>
        <dbReference type="ChEBI" id="CHEBI:29105"/>
    </cofactor>
</comment>
<protein>
    <submittedName>
        <fullName evidence="11">ATP-dependent zinc metalloprotease FTSH 8, mitochondrial</fullName>
    </submittedName>
</protein>